<accession>A0AAN6ZIH7</accession>
<name>A0AAN6ZIH7_9PEZI</name>
<evidence type="ECO:0008006" key="4">
    <source>
        <dbReference type="Google" id="ProtNLM"/>
    </source>
</evidence>
<reference evidence="2" key="1">
    <citation type="journal article" date="2023" name="Mol. Phylogenet. Evol.">
        <title>Genome-scale phylogeny and comparative genomics of the fungal order Sordariales.</title>
        <authorList>
            <person name="Hensen N."/>
            <person name="Bonometti L."/>
            <person name="Westerberg I."/>
            <person name="Brannstrom I.O."/>
            <person name="Guillou S."/>
            <person name="Cros-Aarteil S."/>
            <person name="Calhoun S."/>
            <person name="Haridas S."/>
            <person name="Kuo A."/>
            <person name="Mondo S."/>
            <person name="Pangilinan J."/>
            <person name="Riley R."/>
            <person name="LaButti K."/>
            <person name="Andreopoulos B."/>
            <person name="Lipzen A."/>
            <person name="Chen C."/>
            <person name="Yan M."/>
            <person name="Daum C."/>
            <person name="Ng V."/>
            <person name="Clum A."/>
            <person name="Steindorff A."/>
            <person name="Ohm R.A."/>
            <person name="Martin F."/>
            <person name="Silar P."/>
            <person name="Natvig D.O."/>
            <person name="Lalanne C."/>
            <person name="Gautier V."/>
            <person name="Ament-Velasquez S.L."/>
            <person name="Kruys A."/>
            <person name="Hutchinson M.I."/>
            <person name="Powell A.J."/>
            <person name="Barry K."/>
            <person name="Miller A.N."/>
            <person name="Grigoriev I.V."/>
            <person name="Debuchy R."/>
            <person name="Gladieux P."/>
            <person name="Hiltunen Thoren M."/>
            <person name="Johannesson H."/>
        </authorList>
    </citation>
    <scope>NUCLEOTIDE SEQUENCE</scope>
    <source>
        <strain evidence="2">CBS 141.50</strain>
    </source>
</reference>
<dbReference type="PANTHER" id="PTHR39596">
    <property type="match status" value="1"/>
</dbReference>
<organism evidence="2 3">
    <name type="scientific">Dichotomopilus funicola</name>
    <dbReference type="NCBI Taxonomy" id="1934379"/>
    <lineage>
        <taxon>Eukaryota</taxon>
        <taxon>Fungi</taxon>
        <taxon>Dikarya</taxon>
        <taxon>Ascomycota</taxon>
        <taxon>Pezizomycotina</taxon>
        <taxon>Sordariomycetes</taxon>
        <taxon>Sordariomycetidae</taxon>
        <taxon>Sordariales</taxon>
        <taxon>Chaetomiaceae</taxon>
        <taxon>Dichotomopilus</taxon>
    </lineage>
</organism>
<feature type="region of interest" description="Disordered" evidence="1">
    <location>
        <begin position="839"/>
        <end position="877"/>
    </location>
</feature>
<comment type="caution">
    <text evidence="2">The sequence shown here is derived from an EMBL/GenBank/DDBJ whole genome shotgun (WGS) entry which is preliminary data.</text>
</comment>
<reference evidence="2" key="2">
    <citation type="submission" date="2023-05" db="EMBL/GenBank/DDBJ databases">
        <authorList>
            <consortium name="Lawrence Berkeley National Laboratory"/>
            <person name="Steindorff A."/>
            <person name="Hensen N."/>
            <person name="Bonometti L."/>
            <person name="Westerberg I."/>
            <person name="Brannstrom I.O."/>
            <person name="Guillou S."/>
            <person name="Cros-Aarteil S."/>
            <person name="Calhoun S."/>
            <person name="Haridas S."/>
            <person name="Kuo A."/>
            <person name="Mondo S."/>
            <person name="Pangilinan J."/>
            <person name="Riley R."/>
            <person name="Labutti K."/>
            <person name="Andreopoulos B."/>
            <person name="Lipzen A."/>
            <person name="Chen C."/>
            <person name="Yanf M."/>
            <person name="Daum C."/>
            <person name="Ng V."/>
            <person name="Clum A."/>
            <person name="Ohm R."/>
            <person name="Martin F."/>
            <person name="Silar P."/>
            <person name="Natvig D."/>
            <person name="Lalanne C."/>
            <person name="Gautier V."/>
            <person name="Ament-Velasquez S.L."/>
            <person name="Kruys A."/>
            <person name="Hutchinson M.I."/>
            <person name="Powell A.J."/>
            <person name="Barry K."/>
            <person name="Miller A.N."/>
            <person name="Grigoriev I.V."/>
            <person name="Debuchy R."/>
            <person name="Gladieux P."/>
            <person name="Thoren M.H."/>
            <person name="Johannesson H."/>
        </authorList>
    </citation>
    <scope>NUCLEOTIDE SEQUENCE</scope>
    <source>
        <strain evidence="2">CBS 141.50</strain>
    </source>
</reference>
<dbReference type="EMBL" id="MU853630">
    <property type="protein sequence ID" value="KAK4140480.1"/>
    <property type="molecule type" value="Genomic_DNA"/>
</dbReference>
<gene>
    <name evidence="2" type="ORF">C8A04DRAFT_14915</name>
</gene>
<keyword evidence="3" id="KW-1185">Reference proteome</keyword>
<evidence type="ECO:0000313" key="3">
    <source>
        <dbReference type="Proteomes" id="UP001302676"/>
    </source>
</evidence>
<proteinExistence type="predicted"/>
<dbReference type="RefSeq" id="XP_062633851.1">
    <property type="nucleotide sequence ID" value="XM_062778288.1"/>
</dbReference>
<feature type="compositionally biased region" description="Polar residues" evidence="1">
    <location>
        <begin position="850"/>
        <end position="877"/>
    </location>
</feature>
<evidence type="ECO:0000313" key="2">
    <source>
        <dbReference type="EMBL" id="KAK4140480.1"/>
    </source>
</evidence>
<dbReference type="PANTHER" id="PTHR39596:SF2">
    <property type="entry name" value="HET DOMAIN PROTEIN (AFU_ORTHOLOGUE AFUA_1G17550)-RELATED"/>
    <property type="match status" value="1"/>
</dbReference>
<dbReference type="GeneID" id="87814901"/>
<sequence length="905" mass="101489">MREIQGYELGDCSFLKFHTFPTLHGWTIDPNSHQLEPDNNVEVDQLPIGSLHGKLPHFLQTWLFFGLIYTVVRDDHGPLLNFEDLCDAAGHTIATHTLNDALGQWRAWVRELSEKDYHRAQLHMAQVDFCLNEARMVVRKTCGYTGTANTDESHDIKDLWTGPSAVGGGEVSDELALALMVLGETLSSWTARILHETKTVIRGWHKEEEDDGWGPPRRVFRFMEDRWCPRTIHLLQSQLRSSATLLLSAHQSIRDIAAFKEGSATHQSCSTVGCKIPPGTYKTTHRYTSKCNCRRLTPDMPEILRILARKDANAIPLLVIRKAQDNTFSLVVKDFSEMGPGTKYGAISHVWSDGWGNEDGNWLWSCQIGVIYKALKMGVQKQGEGLNSDTESIPFWMDTLIIPANENDRNARALRTWGIAQIEAVYKNACFTVILDNGLSSVKIKLSEKGDAHCHSAMRILASNWMKRLWTLQEAALSKQLLVLFEESERGDDGILDIDELVAALAKLGGGPASFESIVSRHLADSLMGSTRKRGQLTTNDAAYSLVVDCWRAARWRSTSNEGHEPLALAMLMRLPYTKDDNSHIRNASLKSQATETERDQMVKEFWSLFEREYRGKIPPGLIFLPTAKVKLQGFGWAPRTLMDAYKLDYPDPFTNAPQYATVLDRDKGLKVQYPGIVLHCPPSVDLRQTILGIGWTPPKGPFRFPVDHYKWYAIEPADQALNNNPSGALHKDSTLAIIMTRPNPQNYPSEIALLVEIYDREVQGESTAYRCQVLRRVKICLSVVTPTKADGARSVLSAPVQGITGVQSRRMEPLPCIGEELAMGQEWWVDGFRSARATNTDPQAHKNGVGSSLQQRTTPPLTRNNTEPQSMSQVSHATTAVAESWLGLMGKLFQPSRSVWDQMY</sequence>
<dbReference type="Proteomes" id="UP001302676">
    <property type="component" value="Unassembled WGS sequence"/>
</dbReference>
<protein>
    <recommendedName>
        <fullName evidence="4">Heterokaryon incompatibility domain-containing protein</fullName>
    </recommendedName>
</protein>
<evidence type="ECO:0000256" key="1">
    <source>
        <dbReference type="SAM" id="MobiDB-lite"/>
    </source>
</evidence>
<dbReference type="AlphaFoldDB" id="A0AAN6ZIH7"/>